<dbReference type="PANTHER" id="PTHR22603">
    <property type="entry name" value="CHOLINE/ETHANOALAMINE KINASE"/>
    <property type="match status" value="1"/>
</dbReference>
<dbReference type="OrthoDB" id="179763at2"/>
<dbReference type="EMBL" id="CAJB01000399">
    <property type="protein sequence ID" value="CCH79945.1"/>
    <property type="molecule type" value="Genomic_DNA"/>
</dbReference>
<feature type="domain" description="Aminoglycoside phosphotransferase" evidence="1">
    <location>
        <begin position="30"/>
        <end position="248"/>
    </location>
</feature>
<accession>A0A077M7B3</accession>
<dbReference type="AlphaFoldDB" id="A0A077M7B3"/>
<evidence type="ECO:0000259" key="1">
    <source>
        <dbReference type="Pfam" id="PF01636"/>
    </source>
</evidence>
<comment type="caution">
    <text evidence="2">The sequence shown here is derived from an EMBL/GenBank/DDBJ whole genome shotgun (WGS) entry which is preliminary data.</text>
</comment>
<dbReference type="Pfam" id="PF01636">
    <property type="entry name" value="APH"/>
    <property type="match status" value="1"/>
</dbReference>
<dbReference type="InterPro" id="IPR002575">
    <property type="entry name" value="Aminoglycoside_PTrfase"/>
</dbReference>
<dbReference type="Gene3D" id="3.90.1200.10">
    <property type="match status" value="1"/>
</dbReference>
<dbReference type="InterPro" id="IPR011009">
    <property type="entry name" value="Kinase-like_dom_sf"/>
</dbReference>
<dbReference type="GO" id="GO:0005737">
    <property type="term" value="C:cytoplasm"/>
    <property type="evidence" value="ECO:0007669"/>
    <property type="project" value="TreeGrafter"/>
</dbReference>
<dbReference type="SUPFAM" id="SSF56112">
    <property type="entry name" value="Protein kinase-like (PK-like)"/>
    <property type="match status" value="1"/>
</dbReference>
<organism evidence="2 3">
    <name type="scientific">Nostocoides japonicum T1-X7</name>
    <dbReference type="NCBI Taxonomy" id="1194083"/>
    <lineage>
        <taxon>Bacteria</taxon>
        <taxon>Bacillati</taxon>
        <taxon>Actinomycetota</taxon>
        <taxon>Actinomycetes</taxon>
        <taxon>Micrococcales</taxon>
        <taxon>Intrasporangiaceae</taxon>
        <taxon>Nostocoides</taxon>
    </lineage>
</organism>
<dbReference type="RefSeq" id="WP_048551926.1">
    <property type="nucleotide sequence ID" value="NZ_HF570958.1"/>
</dbReference>
<protein>
    <recommendedName>
        <fullName evidence="1">Aminoglycoside phosphotransferase domain-containing protein</fullName>
    </recommendedName>
</protein>
<evidence type="ECO:0000313" key="2">
    <source>
        <dbReference type="EMBL" id="CCH79945.1"/>
    </source>
</evidence>
<sequence length="309" mass="34097">MSSDPSPVTDPALDAVLDRVDVLAGVPRTVVPLPGGLTNRNYRVTTRDVDVVVRVSPPTTGLLAVDREAEFRNSCIAARAGVGAPVVDYLPGRGVLVVGFIPDTRTYADADVAANLDRVAQAVRRLHEADPFANRFSMFDIQARYLRIMWDNGFRMPEGYVDLLPEFERVRTALHAHPEPLVPCHNDLLAANFLDDGETVWIIDYEYSGSNEAMFELGNIAQEAGLDDDALASLVESYLRAPDPVATARAELWRVASAYGWTLWGTIQHGASEIDVDFWSWAMEKYDLARAALGSRRVERLLDLVGEGR</sequence>
<dbReference type="Proteomes" id="UP000035721">
    <property type="component" value="Unassembled WGS sequence"/>
</dbReference>
<dbReference type="STRING" id="1194083.BN12_660015"/>
<name>A0A077M7B3_9MICO</name>
<dbReference type="GO" id="GO:0004305">
    <property type="term" value="F:ethanolamine kinase activity"/>
    <property type="evidence" value="ECO:0007669"/>
    <property type="project" value="TreeGrafter"/>
</dbReference>
<evidence type="ECO:0000313" key="3">
    <source>
        <dbReference type="Proteomes" id="UP000035721"/>
    </source>
</evidence>
<proteinExistence type="predicted"/>
<keyword evidence="3" id="KW-1185">Reference proteome</keyword>
<dbReference type="CDD" id="cd05151">
    <property type="entry name" value="ChoK-like"/>
    <property type="match status" value="1"/>
</dbReference>
<dbReference type="Gene3D" id="3.30.200.20">
    <property type="entry name" value="Phosphorylase Kinase, domain 1"/>
    <property type="match status" value="1"/>
</dbReference>
<gene>
    <name evidence="2" type="ORF">BN12_660015</name>
</gene>
<dbReference type="PANTHER" id="PTHR22603:SF66">
    <property type="entry name" value="ETHANOLAMINE KINASE"/>
    <property type="match status" value="1"/>
</dbReference>
<dbReference type="GO" id="GO:0006646">
    <property type="term" value="P:phosphatidylethanolamine biosynthetic process"/>
    <property type="evidence" value="ECO:0007669"/>
    <property type="project" value="TreeGrafter"/>
</dbReference>
<reference evidence="2 3" key="1">
    <citation type="journal article" date="2013" name="ISME J.">
        <title>A metabolic model for members of the genus Tetrasphaera involved in enhanced biological phosphorus removal.</title>
        <authorList>
            <person name="Kristiansen R."/>
            <person name="Nguyen H.T.T."/>
            <person name="Saunders A.M."/>
            <person name="Nielsen J.L."/>
            <person name="Wimmer R."/>
            <person name="Le V.Q."/>
            <person name="McIlroy S.J."/>
            <person name="Petrovski S."/>
            <person name="Seviour R.J."/>
            <person name="Calteau A."/>
            <person name="Nielsen K.L."/>
            <person name="Nielsen P.H."/>
        </authorList>
    </citation>
    <scope>NUCLEOTIDE SEQUENCE [LARGE SCALE GENOMIC DNA]</scope>
    <source>
        <strain evidence="2 3">T1-X7</strain>
    </source>
</reference>